<reference evidence="3" key="2">
    <citation type="journal article" date="2008" name="Nucleic Acids Res.">
        <title>The rice annotation project database (RAP-DB): 2008 update.</title>
        <authorList>
            <consortium name="The rice annotation project (RAP)"/>
        </authorList>
    </citation>
    <scope>GENOME REANNOTATION</scope>
    <source>
        <strain evidence="3">cv. Nipponbare</strain>
    </source>
</reference>
<gene>
    <name evidence="2" type="ORF">OJ1333_C12.7</name>
</gene>
<dbReference type="AlphaFoldDB" id="Q5WMS4"/>
<evidence type="ECO:0000313" key="3">
    <source>
        <dbReference type="Proteomes" id="UP000000763"/>
    </source>
</evidence>
<dbReference type="EMBL" id="AC104712">
    <property type="protein sequence ID" value="AAV32161.1"/>
    <property type="molecule type" value="Genomic_DNA"/>
</dbReference>
<dbReference type="Proteomes" id="UP000000763">
    <property type="component" value="Chromosome 5"/>
</dbReference>
<feature type="region of interest" description="Disordered" evidence="1">
    <location>
        <begin position="1"/>
        <end position="28"/>
    </location>
</feature>
<evidence type="ECO:0008006" key="4">
    <source>
        <dbReference type="Google" id="ProtNLM"/>
    </source>
</evidence>
<accession>Q5WMS4</accession>
<evidence type="ECO:0000256" key="1">
    <source>
        <dbReference type="SAM" id="MobiDB-lite"/>
    </source>
</evidence>
<feature type="compositionally biased region" description="Basic and acidic residues" evidence="1">
    <location>
        <begin position="7"/>
        <end position="28"/>
    </location>
</feature>
<name>Q5WMS4_ORYSJ</name>
<reference evidence="3" key="1">
    <citation type="journal article" date="2005" name="Nature">
        <title>The map-based sequence of the rice genome.</title>
        <authorList>
            <consortium name="International rice genome sequencing project (IRGSP)"/>
            <person name="Matsumoto T."/>
            <person name="Wu J."/>
            <person name="Kanamori H."/>
            <person name="Katayose Y."/>
            <person name="Fujisawa M."/>
            <person name="Namiki N."/>
            <person name="Mizuno H."/>
            <person name="Yamamoto K."/>
            <person name="Antonio B.A."/>
            <person name="Baba T."/>
            <person name="Sakata K."/>
            <person name="Nagamura Y."/>
            <person name="Aoki H."/>
            <person name="Arikawa K."/>
            <person name="Arita K."/>
            <person name="Bito T."/>
            <person name="Chiden Y."/>
            <person name="Fujitsuka N."/>
            <person name="Fukunaka R."/>
            <person name="Hamada M."/>
            <person name="Harada C."/>
            <person name="Hayashi A."/>
            <person name="Hijishita S."/>
            <person name="Honda M."/>
            <person name="Hosokawa S."/>
            <person name="Ichikawa Y."/>
            <person name="Idonuma A."/>
            <person name="Iijima M."/>
            <person name="Ikeda M."/>
            <person name="Ikeno M."/>
            <person name="Ito K."/>
            <person name="Ito S."/>
            <person name="Ito T."/>
            <person name="Ito Y."/>
            <person name="Ito Y."/>
            <person name="Iwabuchi A."/>
            <person name="Kamiya K."/>
            <person name="Karasawa W."/>
            <person name="Kurita K."/>
            <person name="Katagiri S."/>
            <person name="Kikuta A."/>
            <person name="Kobayashi H."/>
            <person name="Kobayashi N."/>
            <person name="Machita K."/>
            <person name="Maehara T."/>
            <person name="Masukawa M."/>
            <person name="Mizubayashi T."/>
            <person name="Mukai Y."/>
            <person name="Nagasaki H."/>
            <person name="Nagata Y."/>
            <person name="Naito S."/>
            <person name="Nakashima M."/>
            <person name="Nakama Y."/>
            <person name="Nakamichi Y."/>
            <person name="Nakamura M."/>
            <person name="Meguro A."/>
            <person name="Negishi M."/>
            <person name="Ohta I."/>
            <person name="Ohta T."/>
            <person name="Okamoto M."/>
            <person name="Ono N."/>
            <person name="Saji S."/>
            <person name="Sakaguchi M."/>
            <person name="Sakai K."/>
            <person name="Shibata M."/>
            <person name="Shimokawa T."/>
            <person name="Song J."/>
            <person name="Takazaki Y."/>
            <person name="Terasawa K."/>
            <person name="Tsugane M."/>
            <person name="Tsuji K."/>
            <person name="Ueda S."/>
            <person name="Waki K."/>
            <person name="Yamagata H."/>
            <person name="Yamamoto M."/>
            <person name="Yamamoto S."/>
            <person name="Yamane H."/>
            <person name="Yoshiki S."/>
            <person name="Yoshihara R."/>
            <person name="Yukawa K."/>
            <person name="Zhong H."/>
            <person name="Yano M."/>
            <person name="Yuan Q."/>
            <person name="Ouyang S."/>
            <person name="Liu J."/>
            <person name="Jones K.M."/>
            <person name="Gansberger K."/>
            <person name="Moffat K."/>
            <person name="Hill J."/>
            <person name="Bera J."/>
            <person name="Fadrosh D."/>
            <person name="Jin S."/>
            <person name="Johri S."/>
            <person name="Kim M."/>
            <person name="Overton L."/>
            <person name="Reardon M."/>
            <person name="Tsitrin T."/>
            <person name="Vuong H."/>
            <person name="Weaver B."/>
            <person name="Ciecko A."/>
            <person name="Tallon L."/>
            <person name="Jackson J."/>
            <person name="Pai G."/>
            <person name="Aken S.V."/>
            <person name="Utterback T."/>
            <person name="Reidmuller S."/>
            <person name="Feldblyum T."/>
            <person name="Hsiao J."/>
            <person name="Zismann V."/>
            <person name="Iobst S."/>
            <person name="de Vazeille A.R."/>
            <person name="Buell C.R."/>
            <person name="Ying K."/>
            <person name="Li Y."/>
            <person name="Lu T."/>
            <person name="Huang Y."/>
            <person name="Zhao Q."/>
            <person name="Feng Q."/>
            <person name="Zhang L."/>
            <person name="Zhu J."/>
            <person name="Weng Q."/>
            <person name="Mu J."/>
            <person name="Lu Y."/>
            <person name="Fan D."/>
            <person name="Liu Y."/>
            <person name="Guan J."/>
            <person name="Zhang Y."/>
            <person name="Yu S."/>
            <person name="Liu X."/>
            <person name="Zhang Y."/>
            <person name="Hong G."/>
            <person name="Han B."/>
            <person name="Choisne N."/>
            <person name="Demange N."/>
            <person name="Orjeda G."/>
            <person name="Samain S."/>
            <person name="Cattolico L."/>
            <person name="Pelletier E."/>
            <person name="Couloux A."/>
            <person name="Segurens B."/>
            <person name="Wincker P."/>
            <person name="D'Hont A."/>
            <person name="Scarpelli C."/>
            <person name="Weissenbach J."/>
            <person name="Salanoubat M."/>
            <person name="Quetier F."/>
            <person name="Yu Y."/>
            <person name="Kim H.R."/>
            <person name="Rambo T."/>
            <person name="Currie J."/>
            <person name="Collura K."/>
            <person name="Luo M."/>
            <person name="Yang T."/>
            <person name="Ammiraju J.S.S."/>
            <person name="Engler F."/>
            <person name="Soderlund C."/>
            <person name="Wing R.A."/>
            <person name="Palmer L.E."/>
            <person name="de la Bastide M."/>
            <person name="Spiegel L."/>
            <person name="Nascimento L."/>
            <person name="Zutavern T."/>
            <person name="O'Shaughnessy A."/>
            <person name="Dike S."/>
            <person name="Dedhia N."/>
            <person name="Preston R."/>
            <person name="Balija V."/>
            <person name="McCombie W.R."/>
            <person name="Chow T."/>
            <person name="Chen H."/>
            <person name="Chung M."/>
            <person name="Chen C."/>
            <person name="Shaw J."/>
            <person name="Wu H."/>
            <person name="Hsiao K."/>
            <person name="Chao Y."/>
            <person name="Chu M."/>
            <person name="Cheng C."/>
            <person name="Hour A."/>
            <person name="Lee P."/>
            <person name="Lin S."/>
            <person name="Lin Y."/>
            <person name="Liou J."/>
            <person name="Liu S."/>
            <person name="Hsing Y."/>
            <person name="Raghuvanshi S."/>
            <person name="Mohanty A."/>
            <person name="Bharti A.K."/>
            <person name="Gaur A."/>
            <person name="Gupta V."/>
            <person name="Kumar D."/>
            <person name="Ravi V."/>
            <person name="Vij S."/>
            <person name="Kapur A."/>
            <person name="Khurana P."/>
            <person name="Khurana P."/>
            <person name="Khurana J.P."/>
            <person name="Tyagi A.K."/>
            <person name="Gaikwad K."/>
            <person name="Singh A."/>
            <person name="Dalal V."/>
            <person name="Srivastava S."/>
            <person name="Dixit A."/>
            <person name="Pal A.K."/>
            <person name="Ghazi I.A."/>
            <person name="Yadav M."/>
            <person name="Pandit A."/>
            <person name="Bhargava A."/>
            <person name="Sureshbabu K."/>
            <person name="Batra K."/>
            <person name="Sharma T.R."/>
            <person name="Mohapatra T."/>
            <person name="Singh N.K."/>
            <person name="Messing J."/>
            <person name="Nelson A.B."/>
            <person name="Fuks G."/>
            <person name="Kavchok S."/>
            <person name="Keizer G."/>
            <person name="Linton E."/>
            <person name="Llaca V."/>
            <person name="Song R."/>
            <person name="Tanyolac B."/>
            <person name="Young S."/>
            <person name="Ho-Il K."/>
            <person name="Hahn J.H."/>
            <person name="Sangsakoo G."/>
            <person name="Vanavichit A."/>
            <person name="de Mattos Luiz.A.T."/>
            <person name="Zimmer P.D."/>
            <person name="Malone G."/>
            <person name="Dellagostin O."/>
            <person name="de Oliveira A.C."/>
            <person name="Bevan M."/>
            <person name="Bancroft I."/>
            <person name="Minx P."/>
            <person name="Cordum H."/>
            <person name="Wilson R."/>
            <person name="Cheng Z."/>
            <person name="Jin W."/>
            <person name="Jiang J."/>
            <person name="Leong S.A."/>
            <person name="Iwama H."/>
            <person name="Gojobori T."/>
            <person name="Itoh T."/>
            <person name="Niimura Y."/>
            <person name="Fujii Y."/>
            <person name="Habara T."/>
            <person name="Sakai H."/>
            <person name="Sato Y."/>
            <person name="Wilson G."/>
            <person name="Kumar K."/>
            <person name="McCouch S."/>
            <person name="Juretic N."/>
            <person name="Hoen D."/>
            <person name="Wright S."/>
            <person name="Bruskiewich R."/>
            <person name="Bureau T."/>
            <person name="Miyao A."/>
            <person name="Hirochika H."/>
            <person name="Nishikawa T."/>
            <person name="Kadowaki K."/>
            <person name="Sugiura M."/>
            <person name="Burr B."/>
            <person name="Sasaki T."/>
        </authorList>
    </citation>
    <scope>NUCLEOTIDE SEQUENCE [LARGE SCALE GENOMIC DNA]</scope>
    <source>
        <strain evidence="3">cv. Nipponbare</strain>
    </source>
</reference>
<protein>
    <recommendedName>
        <fullName evidence="4">Retrotransposon, putative, centromere-specific</fullName>
    </recommendedName>
</protein>
<feature type="region of interest" description="Disordered" evidence="1">
    <location>
        <begin position="233"/>
        <end position="277"/>
    </location>
</feature>
<proteinExistence type="predicted"/>
<sequence length="277" mass="31437">MTRLSKRTGDRHAQHGYLHRDMRSDQHDQYEEVHNHEMEDRDMKEPPVPLFTLKVKAPPSYEEGIKGKLNGAEIIQEELCDNASLISMPQLVNEHAISNVVLNRPRNEHHMEKPRTIFHEEGEDDVTLAATDTTIAHIIDEQEDIKIKSSKCCNPIRPPATLLTSNGRRICIRPPFSAHEYLMESSRSPLSNRSSLIAKFLVVWLQSHKQGATSRVLGLWACNFVWDPGPSGPMWGAPQPGGEQPLASLGRPPTPINRNRVDLHRQDQQPTERCIDH</sequence>
<evidence type="ECO:0000313" key="2">
    <source>
        <dbReference type="EMBL" id="AAV32161.1"/>
    </source>
</evidence>
<organism evidence="2 3">
    <name type="scientific">Oryza sativa subsp. japonica</name>
    <name type="common">Rice</name>
    <dbReference type="NCBI Taxonomy" id="39947"/>
    <lineage>
        <taxon>Eukaryota</taxon>
        <taxon>Viridiplantae</taxon>
        <taxon>Streptophyta</taxon>
        <taxon>Embryophyta</taxon>
        <taxon>Tracheophyta</taxon>
        <taxon>Spermatophyta</taxon>
        <taxon>Magnoliopsida</taxon>
        <taxon>Liliopsida</taxon>
        <taxon>Poales</taxon>
        <taxon>Poaceae</taxon>
        <taxon>BOP clade</taxon>
        <taxon>Oryzoideae</taxon>
        <taxon>Oryzeae</taxon>
        <taxon>Oryzinae</taxon>
        <taxon>Oryza</taxon>
        <taxon>Oryza sativa</taxon>
    </lineage>
</organism>